<sequence length="221" mass="24193">MLTAEGEFFAGLADRYPGTYYLVPDVERVDDLRRVRGELPAAPWRTLVADMLRLHVADDAEVLEQRPAADLLPGDMLPGWPEGTVTAVPCPCWRWGSAVSDDPVLSQPDHRHLIEINHEDVGISADELLLVVEHRLTFLFCDEVLVLSACVPGLDIDVIMAAKGELPTVYTPFETLYSAAFHDAVAHAVWETAQDEPAPGAERAHPLILGLLELVEAGCVP</sequence>
<name>A0ACD5AQR3_9ACTN</name>
<gene>
    <name evidence="1" type="ORF">V2W30_41245</name>
</gene>
<dbReference type="Proteomes" id="UP001432251">
    <property type="component" value="Plasmid p1"/>
</dbReference>
<evidence type="ECO:0000313" key="2">
    <source>
        <dbReference type="Proteomes" id="UP001432251"/>
    </source>
</evidence>
<evidence type="ECO:0000313" key="1">
    <source>
        <dbReference type="EMBL" id="WWQ69591.1"/>
    </source>
</evidence>
<proteinExistence type="predicted"/>
<organism evidence="1 2">
    <name type="scientific">Streptomyces citrinus</name>
    <dbReference type="NCBI Taxonomy" id="3118173"/>
    <lineage>
        <taxon>Bacteria</taxon>
        <taxon>Bacillati</taxon>
        <taxon>Actinomycetota</taxon>
        <taxon>Actinomycetes</taxon>
        <taxon>Kitasatosporales</taxon>
        <taxon>Streptomycetaceae</taxon>
        <taxon>Streptomyces</taxon>
    </lineage>
</organism>
<keyword evidence="2" id="KW-1185">Reference proteome</keyword>
<accession>A0ACD5AQR3</accession>
<reference evidence="1" key="1">
    <citation type="journal article" date="2025" name="Int. J. Syst. Evol. Microbiol.">
        <title>Streptomyces citrinus sp. nov., with yellow diffusible pigment.</title>
        <authorList>
            <person name="He Y."/>
            <person name="Yang E."/>
            <person name="Xu J."/>
            <person name="Sun Y."/>
            <person name="Sun L."/>
        </authorList>
    </citation>
    <scope>NUCLEOTIDE SEQUENCE</scope>
    <source>
        <strain evidence="1">Q6</strain>
    </source>
</reference>
<protein>
    <submittedName>
        <fullName evidence="1">Uncharacterized protein</fullName>
    </submittedName>
</protein>
<geneLocation type="plasmid" evidence="1 2">
    <name>p1</name>
</geneLocation>
<dbReference type="EMBL" id="CP146023">
    <property type="protein sequence ID" value="WWQ69591.1"/>
    <property type="molecule type" value="Genomic_DNA"/>
</dbReference>
<keyword evidence="1" id="KW-0614">Plasmid</keyword>